<feature type="compositionally biased region" description="Pro residues" evidence="1">
    <location>
        <begin position="13"/>
        <end position="26"/>
    </location>
</feature>
<accession>A0A5B9WFJ5</accession>
<sequence length="134" mass="13884">MATRRRAARIPGASPPPPPGGRWPPGAPGVLLLVRGFPGPPRLRHALLGTYDPAAARSCRRRLIDQAVGPALRGGLKAIREMGTPLEGAPCEAGVAPDADDGLLTEDMARMYLAIDRDGGDDDEPGSDDNTGAG</sequence>
<dbReference type="Proteomes" id="UP000324233">
    <property type="component" value="Chromosome"/>
</dbReference>
<dbReference type="EMBL" id="CP042997">
    <property type="protein sequence ID" value="QEH38660.1"/>
    <property type="molecule type" value="Genomic_DNA"/>
</dbReference>
<dbReference type="KEGG" id="agv:OJF2_72660"/>
<name>A0A5B9WFJ5_9BACT</name>
<evidence type="ECO:0000313" key="3">
    <source>
        <dbReference type="Proteomes" id="UP000324233"/>
    </source>
</evidence>
<proteinExistence type="predicted"/>
<organism evidence="2 3">
    <name type="scientific">Aquisphaera giovannonii</name>
    <dbReference type="NCBI Taxonomy" id="406548"/>
    <lineage>
        <taxon>Bacteria</taxon>
        <taxon>Pseudomonadati</taxon>
        <taxon>Planctomycetota</taxon>
        <taxon>Planctomycetia</taxon>
        <taxon>Isosphaerales</taxon>
        <taxon>Isosphaeraceae</taxon>
        <taxon>Aquisphaera</taxon>
    </lineage>
</organism>
<evidence type="ECO:0000313" key="2">
    <source>
        <dbReference type="EMBL" id="QEH38660.1"/>
    </source>
</evidence>
<gene>
    <name evidence="2" type="ORF">OJF2_72660</name>
</gene>
<keyword evidence="3" id="KW-1185">Reference proteome</keyword>
<feature type="region of interest" description="Disordered" evidence="1">
    <location>
        <begin position="115"/>
        <end position="134"/>
    </location>
</feature>
<evidence type="ECO:0000256" key="1">
    <source>
        <dbReference type="SAM" id="MobiDB-lite"/>
    </source>
</evidence>
<dbReference type="AlphaFoldDB" id="A0A5B9WFJ5"/>
<feature type="region of interest" description="Disordered" evidence="1">
    <location>
        <begin position="1"/>
        <end position="26"/>
    </location>
</feature>
<reference evidence="2 3" key="1">
    <citation type="submission" date="2019-08" db="EMBL/GenBank/DDBJ databases">
        <title>Deep-cultivation of Planctomycetes and their phenomic and genomic characterization uncovers novel biology.</title>
        <authorList>
            <person name="Wiegand S."/>
            <person name="Jogler M."/>
            <person name="Boedeker C."/>
            <person name="Pinto D."/>
            <person name="Vollmers J."/>
            <person name="Rivas-Marin E."/>
            <person name="Kohn T."/>
            <person name="Peeters S.H."/>
            <person name="Heuer A."/>
            <person name="Rast P."/>
            <person name="Oberbeckmann S."/>
            <person name="Bunk B."/>
            <person name="Jeske O."/>
            <person name="Meyerdierks A."/>
            <person name="Storesund J.E."/>
            <person name="Kallscheuer N."/>
            <person name="Luecker S."/>
            <person name="Lage O.M."/>
            <person name="Pohl T."/>
            <person name="Merkel B.J."/>
            <person name="Hornburger P."/>
            <person name="Mueller R.-W."/>
            <person name="Bruemmer F."/>
            <person name="Labrenz M."/>
            <person name="Spormann A.M."/>
            <person name="Op den Camp H."/>
            <person name="Overmann J."/>
            <person name="Amann R."/>
            <person name="Jetten M.S.M."/>
            <person name="Mascher T."/>
            <person name="Medema M.H."/>
            <person name="Devos D.P."/>
            <person name="Kaster A.-K."/>
            <person name="Ovreas L."/>
            <person name="Rohde M."/>
            <person name="Galperin M.Y."/>
            <person name="Jogler C."/>
        </authorList>
    </citation>
    <scope>NUCLEOTIDE SEQUENCE [LARGE SCALE GENOMIC DNA]</scope>
    <source>
        <strain evidence="2 3">OJF2</strain>
    </source>
</reference>
<protein>
    <submittedName>
        <fullName evidence="2">Uncharacterized protein</fullName>
    </submittedName>
</protein>